<keyword evidence="1" id="KW-0732">Signal</keyword>
<comment type="caution">
    <text evidence="2">The sequence shown here is derived from an EMBL/GenBank/DDBJ whole genome shotgun (WGS) entry which is preliminary data.</text>
</comment>
<sequence>MARPILALPSLAVCLLAATAQAQSTPAFKFSGFGTLAGTTSSEKQADFTSGYAQPNGPGFTRSTDFGVDSRLGLQVDLNFGESFSAVVQAISEHRYDNTYTPYLNMAHLKFKAASGLSFRAGRMPFSAYLISDYKKVGYAMPWVRPPVEVYQFNPCTFVDGVDLVWQATAGDVAFSGQVIGGSTDANLPATTGTSKFKGKSLGAASLSATVGSATFRAFFLQMKSTVDNTYLDSATGPYALLRAPLVPYPLDPSILVPNPYYNPSLADQFQIKSDKTTYLSVGFNYDPGDWFVMAEAARNAGDENQLLHATGFYITGGYRFGAWTPYLTFASKKTDSATTNANPIIAAILAGGQQAQSSTSAGVRWDFMKNFAVKAQFDQVKNATDSPGALINEQAAFKRGESYNLVTLALDFVF</sequence>
<evidence type="ECO:0000313" key="3">
    <source>
        <dbReference type="Proteomes" id="UP000709959"/>
    </source>
</evidence>
<proteinExistence type="predicted"/>
<feature type="chain" id="PRO_5036930729" evidence="1">
    <location>
        <begin position="23"/>
        <end position="415"/>
    </location>
</feature>
<gene>
    <name evidence="2" type="ORF">IPN91_07110</name>
</gene>
<accession>A0A936F2G6</accession>
<evidence type="ECO:0000313" key="2">
    <source>
        <dbReference type="EMBL" id="MBK8572410.1"/>
    </source>
</evidence>
<dbReference type="SUPFAM" id="SSF56935">
    <property type="entry name" value="Porins"/>
    <property type="match status" value="1"/>
</dbReference>
<dbReference type="AlphaFoldDB" id="A0A936F2G6"/>
<feature type="signal peptide" evidence="1">
    <location>
        <begin position="1"/>
        <end position="22"/>
    </location>
</feature>
<name>A0A936F2G6_9BACT</name>
<dbReference type="Proteomes" id="UP000709959">
    <property type="component" value="Unassembled WGS sequence"/>
</dbReference>
<dbReference type="EMBL" id="JADKCH010000005">
    <property type="protein sequence ID" value="MBK8572410.1"/>
    <property type="molecule type" value="Genomic_DNA"/>
</dbReference>
<dbReference type="InterPro" id="IPR023614">
    <property type="entry name" value="Porin_dom_sf"/>
</dbReference>
<dbReference type="Gene3D" id="2.40.160.10">
    <property type="entry name" value="Porin"/>
    <property type="match status" value="1"/>
</dbReference>
<evidence type="ECO:0000256" key="1">
    <source>
        <dbReference type="SAM" id="SignalP"/>
    </source>
</evidence>
<reference evidence="2 3" key="1">
    <citation type="submission" date="2020-10" db="EMBL/GenBank/DDBJ databases">
        <title>Connecting structure to function with the recovery of over 1000 high-quality activated sludge metagenome-assembled genomes encoding full-length rRNA genes using long-read sequencing.</title>
        <authorList>
            <person name="Singleton C.M."/>
            <person name="Petriglieri F."/>
            <person name="Kristensen J.M."/>
            <person name="Kirkegaard R.H."/>
            <person name="Michaelsen T.Y."/>
            <person name="Andersen M.H."/>
            <person name="Karst S.M."/>
            <person name="Dueholm M.S."/>
            <person name="Nielsen P.H."/>
            <person name="Albertsen M."/>
        </authorList>
    </citation>
    <scope>NUCLEOTIDE SEQUENCE [LARGE SCALE GENOMIC DNA]</scope>
    <source>
        <strain evidence="2">OdNE_18-Q3-R46-58_MAXAC.008</strain>
    </source>
</reference>
<organism evidence="2 3">
    <name type="scientific">Candidatus Geothrix odensensis</name>
    <dbReference type="NCBI Taxonomy" id="2954440"/>
    <lineage>
        <taxon>Bacteria</taxon>
        <taxon>Pseudomonadati</taxon>
        <taxon>Acidobacteriota</taxon>
        <taxon>Holophagae</taxon>
        <taxon>Holophagales</taxon>
        <taxon>Holophagaceae</taxon>
        <taxon>Geothrix</taxon>
    </lineage>
</organism>
<protein>
    <submittedName>
        <fullName evidence="2">Porin</fullName>
    </submittedName>
</protein>